<dbReference type="RefSeq" id="WP_114838256.1">
    <property type="nucleotide sequence ID" value="NZ_CP031217.1"/>
</dbReference>
<evidence type="ECO:0000313" key="3">
    <source>
        <dbReference type="EMBL" id="RXK09640.1"/>
    </source>
</evidence>
<dbReference type="EMBL" id="PDKM01000005">
    <property type="protein sequence ID" value="RXK09640.1"/>
    <property type="molecule type" value="Genomic_DNA"/>
</dbReference>
<sequence>MKNSFSLLELIFAIFLLILISSYFYFTPTNNKLQEATKRIELYLKQTRYQALIDDKKNLSDNQWHKQRWTMKFFRCSNNSGLYYVIYSDTNKLGHPNENESLLDPLTKKRVYATNSCEYNSKRSKYVLLTKEFDIVKVDISCNSTDSLGQISFGSDGKVYTKLSTKDNSFNEFELKKRCEIKLIDKNLKEKTIFIEAKSGFIGLNKAKQ</sequence>
<gene>
    <name evidence="2" type="ORF">ABIV_0345</name>
    <name evidence="3" type="ORF">CRV05_10095</name>
</gene>
<reference evidence="2 4" key="2">
    <citation type="submission" date="2018-07" db="EMBL/GenBank/DDBJ databases">
        <title>Complete genome of the Arcobacter bivalviorum type strain LMG 26154.</title>
        <authorList>
            <person name="Miller W.G."/>
            <person name="Yee E."/>
            <person name="Bono J.L."/>
        </authorList>
    </citation>
    <scope>NUCLEOTIDE SEQUENCE [LARGE SCALE GENOMIC DNA]</scope>
    <source>
        <strain evidence="2 4">LMG 26154</strain>
    </source>
</reference>
<reference evidence="3 5" key="1">
    <citation type="submission" date="2017-10" db="EMBL/GenBank/DDBJ databases">
        <title>Genomics of the genus Arcobacter.</title>
        <authorList>
            <person name="Perez-Cataluna A."/>
            <person name="Figueras M.J."/>
        </authorList>
    </citation>
    <scope>NUCLEOTIDE SEQUENCE [LARGE SCALE GENOMIC DNA]</scope>
    <source>
        <strain evidence="3 5">CECT 7835</strain>
    </source>
</reference>
<keyword evidence="5" id="KW-1185">Reference proteome</keyword>
<dbReference type="Proteomes" id="UP000289193">
    <property type="component" value="Unassembled WGS sequence"/>
</dbReference>
<organism evidence="3 5">
    <name type="scientific">Halarcobacter bivalviorum</name>
    <dbReference type="NCBI Taxonomy" id="663364"/>
    <lineage>
        <taxon>Bacteria</taxon>
        <taxon>Pseudomonadati</taxon>
        <taxon>Campylobacterota</taxon>
        <taxon>Epsilonproteobacteria</taxon>
        <taxon>Campylobacterales</taxon>
        <taxon>Arcobacteraceae</taxon>
        <taxon>Halarcobacter</taxon>
    </lineage>
</organism>
<dbReference type="Proteomes" id="UP000253850">
    <property type="component" value="Chromosome"/>
</dbReference>
<keyword evidence="1" id="KW-0472">Membrane</keyword>
<evidence type="ECO:0008006" key="6">
    <source>
        <dbReference type="Google" id="ProtNLM"/>
    </source>
</evidence>
<evidence type="ECO:0000313" key="4">
    <source>
        <dbReference type="Proteomes" id="UP000253850"/>
    </source>
</evidence>
<dbReference type="AlphaFoldDB" id="A0AAX2A850"/>
<keyword evidence="1" id="KW-0812">Transmembrane</keyword>
<dbReference type="KEGG" id="hbv:ABIV_0345"/>
<accession>A0AAX2A850</accession>
<evidence type="ECO:0000256" key="1">
    <source>
        <dbReference type="SAM" id="Phobius"/>
    </source>
</evidence>
<proteinExistence type="predicted"/>
<evidence type="ECO:0000313" key="5">
    <source>
        <dbReference type="Proteomes" id="UP000289193"/>
    </source>
</evidence>
<feature type="transmembrane region" description="Helical" evidence="1">
    <location>
        <begin position="7"/>
        <end position="26"/>
    </location>
</feature>
<name>A0AAX2A850_9BACT</name>
<evidence type="ECO:0000313" key="2">
    <source>
        <dbReference type="EMBL" id="AXH11376.1"/>
    </source>
</evidence>
<dbReference type="EMBL" id="CP031217">
    <property type="protein sequence ID" value="AXH11376.1"/>
    <property type="molecule type" value="Genomic_DNA"/>
</dbReference>
<protein>
    <recommendedName>
        <fullName evidence="6">Type II secretion system protein</fullName>
    </recommendedName>
</protein>
<keyword evidence="1" id="KW-1133">Transmembrane helix</keyword>